<name>T0EY91_9LEPT</name>
<feature type="transmembrane region" description="Helical" evidence="1">
    <location>
        <begin position="165"/>
        <end position="188"/>
    </location>
</feature>
<evidence type="ECO:0000256" key="1">
    <source>
        <dbReference type="SAM" id="Phobius"/>
    </source>
</evidence>
<keyword evidence="1" id="KW-0472">Membrane</keyword>
<accession>T0EY91</accession>
<keyword evidence="1" id="KW-1133">Transmembrane helix</keyword>
<protein>
    <submittedName>
        <fullName evidence="3">Membrane protein</fullName>
    </submittedName>
</protein>
<feature type="transmembrane region" description="Helical" evidence="1">
    <location>
        <begin position="129"/>
        <end position="153"/>
    </location>
</feature>
<evidence type="ECO:0000313" key="4">
    <source>
        <dbReference type="Proteomes" id="UP000015454"/>
    </source>
</evidence>
<sequence>MALLTFILLFSSAVIFYKYSNKNTLSYAFTLLTLCLAFWGLLLFLCDIHFPGWIRIPIIDLITFFPLPIPILVTYITYNYTRPDDLSSPPLIAMLAHIPLLVFFIWFSWEGKVTPFRLENEEVVYRGSLYYYLYCGYLYGSIFIALVLIIRNIFDDEYFVRLHSIYMFAGITIGLFISTVLTMVLPLLGISLNSISVIGLLVFLWLTWIPIAHFRLFNIELVDFKQDFRNPRISTAILSINRYLLNKLNPVKYKEICDQFESIRREEVYALQAEMLLEVTYSKKGGISDQVRKYAKKITDLFIGSKK</sequence>
<reference evidence="3" key="1">
    <citation type="submission" date="2013-05" db="EMBL/GenBank/DDBJ databases">
        <authorList>
            <person name="Harkins D.M."/>
            <person name="Durkin A.S."/>
            <person name="Brinkac L.M."/>
            <person name="Haft D.H."/>
            <person name="Selengut J.D."/>
            <person name="Sanka R."/>
            <person name="DePew J."/>
            <person name="Purushe J."/>
            <person name="Hartskeerl R.A."/>
            <person name="Ahmed A."/>
            <person name="van der Linden H."/>
            <person name="Goris M.G.A."/>
            <person name="Vinetz J.M."/>
            <person name="Sutton G.G."/>
            <person name="Nierman W.C."/>
            <person name="Fouts D.E."/>
        </authorList>
    </citation>
    <scope>NUCLEOTIDE SEQUENCE [LARGE SCALE GENOMIC DNA]</scope>
    <source>
        <strain evidence="3">5399</strain>
    </source>
</reference>
<dbReference type="OrthoDB" id="320429at2"/>
<dbReference type="Proteomes" id="UP000015454">
    <property type="component" value="Unassembled WGS sequence"/>
</dbReference>
<gene>
    <name evidence="3" type="ORF">LEP1GSC050_1872</name>
</gene>
<feature type="domain" description="Histidine kinase N-terminal 7TM region" evidence="2">
    <location>
        <begin position="3"/>
        <end position="219"/>
    </location>
</feature>
<feature type="transmembrane region" description="Helical" evidence="1">
    <location>
        <begin position="90"/>
        <end position="109"/>
    </location>
</feature>
<proteinExistence type="predicted"/>
<dbReference type="AlphaFoldDB" id="T0EY91"/>
<feature type="transmembrane region" description="Helical" evidence="1">
    <location>
        <begin position="26"/>
        <end position="46"/>
    </location>
</feature>
<keyword evidence="4" id="KW-1185">Reference proteome</keyword>
<evidence type="ECO:0000313" key="3">
    <source>
        <dbReference type="EMBL" id="EQA43815.1"/>
    </source>
</evidence>
<keyword evidence="1" id="KW-0812">Transmembrane</keyword>
<evidence type="ECO:0000259" key="2">
    <source>
        <dbReference type="Pfam" id="PF16927"/>
    </source>
</evidence>
<dbReference type="Pfam" id="PF16927">
    <property type="entry name" value="HisKA_7TM"/>
    <property type="match status" value="1"/>
</dbReference>
<organism evidence="3 4">
    <name type="scientific">Leptospira broomii serovar Hurstbridge str. 5399</name>
    <dbReference type="NCBI Taxonomy" id="1049789"/>
    <lineage>
        <taxon>Bacteria</taxon>
        <taxon>Pseudomonadati</taxon>
        <taxon>Spirochaetota</taxon>
        <taxon>Spirochaetia</taxon>
        <taxon>Leptospirales</taxon>
        <taxon>Leptospiraceae</taxon>
        <taxon>Leptospira</taxon>
    </lineage>
</organism>
<feature type="transmembrane region" description="Helical" evidence="1">
    <location>
        <begin position="58"/>
        <end position="78"/>
    </location>
</feature>
<comment type="caution">
    <text evidence="3">The sequence shown here is derived from an EMBL/GenBank/DDBJ whole genome shotgun (WGS) entry which is preliminary data.</text>
</comment>
<dbReference type="RefSeq" id="WP_020987810.1">
    <property type="nucleotide sequence ID" value="NZ_AHMO02000010.1"/>
</dbReference>
<dbReference type="InterPro" id="IPR031621">
    <property type="entry name" value="HisKA_7TM"/>
</dbReference>
<feature type="transmembrane region" description="Helical" evidence="1">
    <location>
        <begin position="195"/>
        <end position="216"/>
    </location>
</feature>
<dbReference type="EMBL" id="AHMO02000010">
    <property type="protein sequence ID" value="EQA43815.1"/>
    <property type="molecule type" value="Genomic_DNA"/>
</dbReference>